<dbReference type="GO" id="GO:0016279">
    <property type="term" value="F:protein-lysine N-methyltransferase activity"/>
    <property type="evidence" value="ECO:0007669"/>
    <property type="project" value="UniProtKB-ARBA"/>
</dbReference>
<evidence type="ECO:0000313" key="2">
    <source>
        <dbReference type="Proteomes" id="UP000803884"/>
    </source>
</evidence>
<accession>A0AB34KE27</accession>
<reference evidence="1 2" key="1">
    <citation type="journal article" date="2020" name="Microbiol. Resour. Announc.">
        <title>Draft Genome Sequence of a Cladosporium Species Isolated from the Mesophotic Ascidian Didemnum maculosum.</title>
        <authorList>
            <person name="Gioti A."/>
            <person name="Siaperas R."/>
            <person name="Nikolaivits E."/>
            <person name="Le Goff G."/>
            <person name="Ouazzani J."/>
            <person name="Kotoulas G."/>
            <person name="Topakas E."/>
        </authorList>
    </citation>
    <scope>NUCLEOTIDE SEQUENCE [LARGE SCALE GENOMIC DNA]</scope>
    <source>
        <strain evidence="1 2">TM138-S3</strain>
    </source>
</reference>
<dbReference type="GeneID" id="96009355"/>
<dbReference type="Gene3D" id="3.90.1410.10">
    <property type="entry name" value="set domain protein methyltransferase, domain 1"/>
    <property type="match status" value="1"/>
</dbReference>
<dbReference type="Proteomes" id="UP000803884">
    <property type="component" value="Unassembled WGS sequence"/>
</dbReference>
<dbReference type="PANTHER" id="PTHR13271">
    <property type="entry name" value="UNCHARACTERIZED PUTATIVE METHYLTRANSFERASE"/>
    <property type="match status" value="1"/>
</dbReference>
<dbReference type="AlphaFoldDB" id="A0AB34KE27"/>
<dbReference type="InterPro" id="IPR046341">
    <property type="entry name" value="SET_dom_sf"/>
</dbReference>
<comment type="caution">
    <text evidence="1">The sequence shown here is derived from an EMBL/GenBank/DDBJ whole genome shotgun (WGS) entry which is preliminary data.</text>
</comment>
<gene>
    <name evidence="1" type="ORF">WHR41_07913</name>
</gene>
<organism evidence="1 2">
    <name type="scientific">Cladosporium halotolerans</name>
    <dbReference type="NCBI Taxonomy" id="1052096"/>
    <lineage>
        <taxon>Eukaryota</taxon>
        <taxon>Fungi</taxon>
        <taxon>Dikarya</taxon>
        <taxon>Ascomycota</taxon>
        <taxon>Pezizomycotina</taxon>
        <taxon>Dothideomycetes</taxon>
        <taxon>Dothideomycetidae</taxon>
        <taxon>Cladosporiales</taxon>
        <taxon>Cladosporiaceae</taxon>
        <taxon>Cladosporium</taxon>
    </lineage>
</organism>
<name>A0AB34KE27_9PEZI</name>
<dbReference type="SUPFAM" id="SSF82199">
    <property type="entry name" value="SET domain"/>
    <property type="match status" value="1"/>
</dbReference>
<dbReference type="PANTHER" id="PTHR13271:SF135">
    <property type="entry name" value="SET DOMAIN PROTEIN (AFU_ORTHOLOGUE AFUA_4G11040)"/>
    <property type="match status" value="1"/>
</dbReference>
<dbReference type="EMBL" id="JAAQHG020000038">
    <property type="protein sequence ID" value="KAL1583154.1"/>
    <property type="molecule type" value="Genomic_DNA"/>
</dbReference>
<proteinExistence type="predicted"/>
<protein>
    <recommendedName>
        <fullName evidence="3">SET domain-containing protein</fullName>
    </recommendedName>
</protein>
<sequence length="639" mass="72033">MPLGKPVQVLEDWLRGQPGGYLHPNVHIESDETHGVHWRASGAVEPGSRIATVPHSIALSYLNALADESLPVFQRRRKEFKIEAIGFFYLMLQYVNSATSFWKPYIETLPQPGEEYTTPLWFDEPADEAWLRDTDALFTTKKLKAIYEEQYSSGVSILKASGIDTEPLTWDLFRWAITMFTSRSFSSRSITPQDSKYWTTYKTGSDGRRQTVLMDMSHVPSADLDFSVLFPAMDAANHHHTAKVDWTFDPGRFSLTCIQGIEPGQEVHNNYGPKANDELFIGYGFCLADNPSDTVLLTLKPPPEELQHTLRQAHSGFFFEDGTWNGDKATFKLRPAEQNLISATSAFEHLPEPLLELLTQMVRFDRGLPFATLPSISQYLMDPRSHGRRYLPFIARMIVTSLAPKYQKLQGGSTTLPSSPQNAKQKQAKIYRDGQTRILLSTINSLRTSLRVFRPASTEFPQADILRLNPTGSRLATLEEAVTLFMEDSDVMQGFMAGVQANANTSDLEQLRLAGWEEDAWVLLLCYTWLAVTKSPGDGRLEKWIEGLEAEYEPGQLLKPASSVAQGEASSEAGDMMEIVRRAAERLPGLVWEDQRWSEKLIAGFGGRALKNEGFMMMVADEVGREEPRLVMYLHSMRQ</sequence>
<evidence type="ECO:0008006" key="3">
    <source>
        <dbReference type="Google" id="ProtNLM"/>
    </source>
</evidence>
<dbReference type="RefSeq" id="XP_069226261.1">
    <property type="nucleotide sequence ID" value="XM_069376517.1"/>
</dbReference>
<dbReference type="InterPro" id="IPR050600">
    <property type="entry name" value="SETD3_SETD6_MTase"/>
</dbReference>
<keyword evidence="2" id="KW-1185">Reference proteome</keyword>
<evidence type="ECO:0000313" key="1">
    <source>
        <dbReference type="EMBL" id="KAL1583154.1"/>
    </source>
</evidence>